<proteinExistence type="predicted"/>
<evidence type="ECO:0000313" key="1">
    <source>
        <dbReference type="EMBL" id="PTL87008.1"/>
    </source>
</evidence>
<dbReference type="Pfam" id="PF06242">
    <property type="entry name" value="TrcR"/>
    <property type="match status" value="1"/>
</dbReference>
<accession>A0A2T4VZ17</accession>
<dbReference type="EMBL" id="PSQJ01000001">
    <property type="protein sequence ID" value="PTL87008.1"/>
    <property type="molecule type" value="Genomic_DNA"/>
</dbReference>
<dbReference type="Proteomes" id="UP000240811">
    <property type="component" value="Unassembled WGS sequence"/>
</dbReference>
<name>A0A2T4VZ17_9HYPH</name>
<sequence length="176" mass="19897">MAQKRPLMPKASAVWLIANTSISFKQIAEFCELHPLEVAAIADGDALQNIQGFDPVSAGQLSRDEILKAEKDENYKLNLSEQRVYITENTKSKKRYTPLSKRQDRPNAILWLIRNCPKLKDAQITRLVGTTNATIEQIRNRTHWNSSNLVPMDPVPLGLCTQIDLDAEIKKVSKEN</sequence>
<reference evidence="2" key="1">
    <citation type="submission" date="2018-02" db="EMBL/GenBank/DDBJ databases">
        <title>Genome sequence of Candidatus Liberibacter europaeus.</title>
        <authorList>
            <person name="Frampton R.A."/>
            <person name="Thompson S.M."/>
            <person name="David C."/>
            <person name="Addison S.M."/>
            <person name="Smith G.R."/>
        </authorList>
    </citation>
    <scope>NUCLEOTIDE SEQUENCE [LARGE SCALE GENOMIC DNA]</scope>
</reference>
<protein>
    <submittedName>
        <fullName evidence="1">DUF1013 domain-containing protein</fullName>
    </submittedName>
</protein>
<organism evidence="1 2">
    <name type="scientific">Candidatus Liberibacter europaeus</name>
    <dbReference type="NCBI Taxonomy" id="744859"/>
    <lineage>
        <taxon>Bacteria</taxon>
        <taxon>Pseudomonadati</taxon>
        <taxon>Pseudomonadota</taxon>
        <taxon>Alphaproteobacteria</taxon>
        <taxon>Hyphomicrobiales</taxon>
        <taxon>Rhizobiaceae</taxon>
        <taxon>Liberibacter</taxon>
    </lineage>
</organism>
<evidence type="ECO:0000313" key="2">
    <source>
        <dbReference type="Proteomes" id="UP000240811"/>
    </source>
</evidence>
<dbReference type="InterPro" id="IPR010421">
    <property type="entry name" value="TrcR"/>
</dbReference>
<dbReference type="AlphaFoldDB" id="A0A2T4VZ17"/>
<gene>
    <name evidence="1" type="ORF">C4617_00970</name>
</gene>
<comment type="caution">
    <text evidence="1">The sequence shown here is derived from an EMBL/GenBank/DDBJ whole genome shotgun (WGS) entry which is preliminary data.</text>
</comment>